<feature type="chain" id="PRO_5010165405" description="PEGA domain-containing protein" evidence="1">
    <location>
        <begin position="21"/>
        <end position="158"/>
    </location>
</feature>
<gene>
    <name evidence="2" type="ORF">SAMN05421882_10674</name>
</gene>
<organism evidence="2 3">
    <name type="scientific">Nitrosomonas communis</name>
    <dbReference type="NCBI Taxonomy" id="44574"/>
    <lineage>
        <taxon>Bacteria</taxon>
        <taxon>Pseudomonadati</taxon>
        <taxon>Pseudomonadota</taxon>
        <taxon>Betaproteobacteria</taxon>
        <taxon>Nitrosomonadales</taxon>
        <taxon>Nitrosomonadaceae</taxon>
        <taxon>Nitrosomonas</taxon>
    </lineage>
</organism>
<proteinExistence type="predicted"/>
<dbReference type="PROSITE" id="PS51257">
    <property type="entry name" value="PROKAR_LIPOPROTEIN"/>
    <property type="match status" value="1"/>
</dbReference>
<evidence type="ECO:0000256" key="1">
    <source>
        <dbReference type="SAM" id="SignalP"/>
    </source>
</evidence>
<feature type="signal peptide" evidence="1">
    <location>
        <begin position="1"/>
        <end position="20"/>
    </location>
</feature>
<sequence length="158" mass="17353">MKKAISLLAAITLLSGCASIFHGVSQQVIIRSNQPDVDLYVNEAFIGRGNGITTFKKKEEYVISARKEGCMPASIPASKSFDATTLLGMFIDLGIISILVVDGAGTGAWRKFDQTSFVIDPQCDKTLVAPKPVQQLLKNKKLKNKIKKKIYKYTDDAR</sequence>
<dbReference type="EMBL" id="FNNH01000067">
    <property type="protein sequence ID" value="SDX13115.1"/>
    <property type="molecule type" value="Genomic_DNA"/>
</dbReference>
<name>A0A1H2Z706_9PROT</name>
<keyword evidence="1" id="KW-0732">Signal</keyword>
<dbReference type="Proteomes" id="UP000183454">
    <property type="component" value="Unassembled WGS sequence"/>
</dbReference>
<accession>A0A1H2Z706</accession>
<reference evidence="2 3" key="1">
    <citation type="submission" date="2016-10" db="EMBL/GenBank/DDBJ databases">
        <authorList>
            <person name="de Groot N.N."/>
        </authorList>
    </citation>
    <scope>NUCLEOTIDE SEQUENCE [LARGE SCALE GENOMIC DNA]</scope>
    <source>
        <strain evidence="2 3">Nm110</strain>
    </source>
</reference>
<evidence type="ECO:0008006" key="4">
    <source>
        <dbReference type="Google" id="ProtNLM"/>
    </source>
</evidence>
<protein>
    <recommendedName>
        <fullName evidence="4">PEGA domain-containing protein</fullName>
    </recommendedName>
</protein>
<evidence type="ECO:0000313" key="2">
    <source>
        <dbReference type="EMBL" id="SDX13115.1"/>
    </source>
</evidence>
<evidence type="ECO:0000313" key="3">
    <source>
        <dbReference type="Proteomes" id="UP000183454"/>
    </source>
</evidence>
<dbReference type="AlphaFoldDB" id="A0A1H2Z706"/>
<dbReference type="RefSeq" id="WP_074668139.1">
    <property type="nucleotide sequence ID" value="NZ_FNNH01000067.1"/>
</dbReference>